<dbReference type="Proteomes" id="UP001151760">
    <property type="component" value="Unassembled WGS sequence"/>
</dbReference>
<evidence type="ECO:0000256" key="3">
    <source>
        <dbReference type="PROSITE-ProRule" id="PRU00076"/>
    </source>
</evidence>
<gene>
    <name evidence="6" type="ORF">Tco_0908795</name>
</gene>
<dbReference type="PANTHER" id="PTHR27005">
    <property type="entry name" value="WALL-ASSOCIATED RECEPTOR KINASE-LIKE 21"/>
    <property type="match status" value="1"/>
</dbReference>
<keyword evidence="3" id="KW-0245">EGF-like domain</keyword>
<dbReference type="PANTHER" id="PTHR27005:SF380">
    <property type="entry name" value="PROTEIN KINASE DOMAIN-CONTAINING PROTEIN"/>
    <property type="match status" value="1"/>
</dbReference>
<dbReference type="InterPro" id="IPR011009">
    <property type="entry name" value="Kinase-like_dom_sf"/>
</dbReference>
<reference evidence="6" key="2">
    <citation type="submission" date="2022-01" db="EMBL/GenBank/DDBJ databases">
        <authorList>
            <person name="Yamashiro T."/>
            <person name="Shiraishi A."/>
            <person name="Satake H."/>
            <person name="Nakayama K."/>
        </authorList>
    </citation>
    <scope>NUCLEOTIDE SEQUENCE</scope>
</reference>
<evidence type="ECO:0000256" key="2">
    <source>
        <dbReference type="ARBA" id="ARBA00022840"/>
    </source>
</evidence>
<feature type="region of interest" description="Disordered" evidence="4">
    <location>
        <begin position="291"/>
        <end position="313"/>
    </location>
</feature>
<reference evidence="6" key="1">
    <citation type="journal article" date="2022" name="Int. J. Mol. Sci.">
        <title>Draft Genome of Tanacetum Coccineum: Genomic Comparison of Closely Related Tanacetum-Family Plants.</title>
        <authorList>
            <person name="Yamashiro T."/>
            <person name="Shiraishi A."/>
            <person name="Nakayama K."/>
            <person name="Satake H."/>
        </authorList>
    </citation>
    <scope>NUCLEOTIDE SEQUENCE</scope>
</reference>
<dbReference type="InterPro" id="IPR045274">
    <property type="entry name" value="WAK-like"/>
</dbReference>
<feature type="domain" description="EGF-like" evidence="5">
    <location>
        <begin position="61"/>
        <end position="103"/>
    </location>
</feature>
<dbReference type="Gene3D" id="3.30.200.20">
    <property type="entry name" value="Phosphorylase Kinase, domain 1"/>
    <property type="match status" value="1"/>
</dbReference>
<sequence>MWAERKWVKCRPWILQNGYSLTKHDLCSDFHPPTVELWQINPFYPAVLEWSVGNTTCEEALKDERTYKCKENTVCENRESNFGYRCKCPEGFRGNAYIQNDCDQDVDECENLKLNNCLPGHCVSEGVAGAALTLILAYFLFKHRIMLKGRKDFFKQNGGIMLEKMLSTCQDPVNKLKIFTEEELNRATDNLNDTNIIGQGGNGTVYKGTLSNKILVAIKKSKVIDQSQILAALGFQIIGRDVGSHGDDGGGKGWKGGVQIGTLLNIILFILSSPAAPTDFDGAATGFGETETYSSDSLSVSQGTTSKAVVQPD</sequence>
<evidence type="ECO:0000313" key="7">
    <source>
        <dbReference type="Proteomes" id="UP001151760"/>
    </source>
</evidence>
<evidence type="ECO:0000256" key="4">
    <source>
        <dbReference type="SAM" id="MobiDB-lite"/>
    </source>
</evidence>
<feature type="disulfide bond" evidence="3">
    <location>
        <begin position="69"/>
        <end position="86"/>
    </location>
</feature>
<organism evidence="6 7">
    <name type="scientific">Tanacetum coccineum</name>
    <dbReference type="NCBI Taxonomy" id="301880"/>
    <lineage>
        <taxon>Eukaryota</taxon>
        <taxon>Viridiplantae</taxon>
        <taxon>Streptophyta</taxon>
        <taxon>Embryophyta</taxon>
        <taxon>Tracheophyta</taxon>
        <taxon>Spermatophyta</taxon>
        <taxon>Magnoliopsida</taxon>
        <taxon>eudicotyledons</taxon>
        <taxon>Gunneridae</taxon>
        <taxon>Pentapetalae</taxon>
        <taxon>asterids</taxon>
        <taxon>campanulids</taxon>
        <taxon>Asterales</taxon>
        <taxon>Asteraceae</taxon>
        <taxon>Asteroideae</taxon>
        <taxon>Anthemideae</taxon>
        <taxon>Anthemidinae</taxon>
        <taxon>Tanacetum</taxon>
    </lineage>
</organism>
<dbReference type="SUPFAM" id="SSF56112">
    <property type="entry name" value="Protein kinase-like (PK-like)"/>
    <property type="match status" value="1"/>
</dbReference>
<keyword evidence="2" id="KW-0067">ATP-binding</keyword>
<accession>A0ABQ5CNB8</accession>
<dbReference type="EMBL" id="BQNB010014467">
    <property type="protein sequence ID" value="GJT28520.1"/>
    <property type="molecule type" value="Genomic_DNA"/>
</dbReference>
<dbReference type="CDD" id="cd00054">
    <property type="entry name" value="EGF_CA"/>
    <property type="match status" value="1"/>
</dbReference>
<keyword evidence="3" id="KW-1015">Disulfide bond</keyword>
<evidence type="ECO:0000256" key="1">
    <source>
        <dbReference type="ARBA" id="ARBA00022741"/>
    </source>
</evidence>
<comment type="caution">
    <text evidence="3">Lacks conserved residue(s) required for the propagation of feature annotation.</text>
</comment>
<evidence type="ECO:0000313" key="6">
    <source>
        <dbReference type="EMBL" id="GJT28520.1"/>
    </source>
</evidence>
<proteinExistence type="predicted"/>
<evidence type="ECO:0000259" key="5">
    <source>
        <dbReference type="PROSITE" id="PS50026"/>
    </source>
</evidence>
<name>A0ABQ5CNB8_9ASTR</name>
<comment type="caution">
    <text evidence="6">The sequence shown here is derived from an EMBL/GenBank/DDBJ whole genome shotgun (WGS) entry which is preliminary data.</text>
</comment>
<dbReference type="InterPro" id="IPR000742">
    <property type="entry name" value="EGF"/>
</dbReference>
<dbReference type="PROSITE" id="PS50026">
    <property type="entry name" value="EGF_3"/>
    <property type="match status" value="1"/>
</dbReference>
<keyword evidence="7" id="KW-1185">Reference proteome</keyword>
<keyword evidence="1" id="KW-0547">Nucleotide-binding</keyword>
<protein>
    <submittedName>
        <fullName evidence="6">Wall-associated receptor kinase 2-like protein</fullName>
    </submittedName>
</protein>
<dbReference type="Gene3D" id="2.10.25.10">
    <property type="entry name" value="Laminin"/>
    <property type="match status" value="1"/>
</dbReference>